<evidence type="ECO:0000313" key="5">
    <source>
        <dbReference type="EMBL" id="RIV18291.1"/>
    </source>
</evidence>
<feature type="region of interest" description="Disordered" evidence="2">
    <location>
        <begin position="773"/>
        <end position="797"/>
    </location>
</feature>
<sequence length="797" mass="84940">MPSLLRWLILFVSLPVVCLAQVTITHPMPRLVVQRGTDNTGRLYIAGRLTSAADRIEAQLTPVAAGQGTATGWQTIQTNPSGNLFLGYLTGSGGWYVVTVRAIRNNVSIGQATVQPVGIGEVFITAGQSNSRGLGVADNDLGTATDRVNAIDSINHYYPPNGQSLFSSGDPMPVPAYKALTAARRVFPMAESSWGWGELGDYIVNRYNVPVAFYTAGWDASTIENWINSANGIPTCNRYYCVENWPNLQPYTNLKNVLRYYASMAGVRSVLWHQGEAEYGDAGSGSIPDYRNRLQSLIQKSRQDFGGRNVPWVVARVSFDGTVTRPDLITEQQNVINTPNLNVFQGPYNDTIVNRNAGQSDVHFRNSFRPTPHPRYYLNPGAIPAAMGLSRFARNWNNSLDNSFFQNAQPVLPEQFAVTGNIADYVPPGSPLQVSFATLGTFAADNQWQVQLLDSAGNYRATLGTGPASPVAVQLPGNLTSGRFQLRVVATSPWLPAVPSNLFRLGNPPAPSGPADLNLTLSVSNRTPGTGDQTTFTLRLQNAGPKRAVNVTVRDRLPANLAVLSTSGLTFADGVLTGTVASLDSGSAVSFNFVARPTAAGTYRNAAEIAQTSNSDPDSQPDTGTADGQDDAAELSFRTRETSSAVFTSPNPNQAPLPAVVSNQPAPDPSKADVQLAISASRQAIALNDTLTYTLTLTNLGGQTATLLNVAAYLPAGLVFESSSDMAPGVGTVSGGISSLAPKTSYSLRFRARATQPGRLMCPAQLTVAGIPDPDSAPGNGTTNGEDDTARVEIRVR</sequence>
<reference evidence="5 6" key="1">
    <citation type="submission" date="2018-08" db="EMBL/GenBank/DDBJ databases">
        <title>Fibrisoma montanum sp. nov., isolated from Danxia mountain soil.</title>
        <authorList>
            <person name="Huang Y."/>
        </authorList>
    </citation>
    <scope>NUCLEOTIDE SEQUENCE [LARGE SCALE GENOMIC DNA]</scope>
    <source>
        <strain evidence="5 6">HYT19</strain>
    </source>
</reference>
<dbReference type="InterPro" id="IPR051172">
    <property type="entry name" value="Chlamydia_OmcB"/>
</dbReference>
<keyword evidence="6" id="KW-1185">Reference proteome</keyword>
<dbReference type="GO" id="GO:0016788">
    <property type="term" value="F:hydrolase activity, acting on ester bonds"/>
    <property type="evidence" value="ECO:0007669"/>
    <property type="project" value="UniProtKB-ARBA"/>
</dbReference>
<feature type="domain" description="Sialate O-acetylesterase" evidence="4">
    <location>
        <begin position="249"/>
        <end position="343"/>
    </location>
</feature>
<dbReference type="AlphaFoldDB" id="A0A418LYD5"/>
<dbReference type="InterPro" id="IPR001434">
    <property type="entry name" value="OmcB-like_DUF11"/>
</dbReference>
<dbReference type="NCBIfam" id="TIGR01451">
    <property type="entry name" value="B_ant_repeat"/>
    <property type="match status" value="2"/>
</dbReference>
<dbReference type="InterPro" id="IPR013783">
    <property type="entry name" value="Ig-like_fold"/>
</dbReference>
<dbReference type="InterPro" id="IPR047589">
    <property type="entry name" value="DUF11_rpt"/>
</dbReference>
<feature type="compositionally biased region" description="Basic and acidic residues" evidence="2">
    <location>
        <begin position="788"/>
        <end position="797"/>
    </location>
</feature>
<evidence type="ECO:0000259" key="3">
    <source>
        <dbReference type="Pfam" id="PF01345"/>
    </source>
</evidence>
<dbReference type="Proteomes" id="UP000283523">
    <property type="component" value="Unassembled WGS sequence"/>
</dbReference>
<evidence type="ECO:0000256" key="1">
    <source>
        <dbReference type="ARBA" id="ARBA00022801"/>
    </source>
</evidence>
<feature type="compositionally biased region" description="Polar residues" evidence="2">
    <location>
        <begin position="642"/>
        <end position="654"/>
    </location>
</feature>
<feature type="domain" description="DUF11" evidence="3">
    <location>
        <begin position="516"/>
        <end position="626"/>
    </location>
</feature>
<evidence type="ECO:0000259" key="4">
    <source>
        <dbReference type="Pfam" id="PF03629"/>
    </source>
</evidence>
<dbReference type="PANTHER" id="PTHR34819:SF3">
    <property type="entry name" value="CELL SURFACE PROTEIN"/>
    <property type="match status" value="1"/>
</dbReference>
<proteinExistence type="predicted"/>
<keyword evidence="1" id="KW-0378">Hydrolase</keyword>
<feature type="compositionally biased region" description="Polar residues" evidence="2">
    <location>
        <begin position="610"/>
        <end position="621"/>
    </location>
</feature>
<dbReference type="Gene3D" id="3.40.50.1110">
    <property type="entry name" value="SGNH hydrolase"/>
    <property type="match status" value="1"/>
</dbReference>
<dbReference type="EMBL" id="QXED01000012">
    <property type="protein sequence ID" value="RIV18291.1"/>
    <property type="molecule type" value="Genomic_DNA"/>
</dbReference>
<organism evidence="5 6">
    <name type="scientific">Fibrisoma montanum</name>
    <dbReference type="NCBI Taxonomy" id="2305895"/>
    <lineage>
        <taxon>Bacteria</taxon>
        <taxon>Pseudomonadati</taxon>
        <taxon>Bacteroidota</taxon>
        <taxon>Cytophagia</taxon>
        <taxon>Cytophagales</taxon>
        <taxon>Spirosomataceae</taxon>
        <taxon>Fibrisoma</taxon>
    </lineage>
</organism>
<dbReference type="PANTHER" id="PTHR34819">
    <property type="entry name" value="LARGE CYSTEINE-RICH PERIPLASMIC PROTEIN OMCB"/>
    <property type="match status" value="1"/>
</dbReference>
<dbReference type="Pfam" id="PF01345">
    <property type="entry name" value="DUF11"/>
    <property type="match status" value="2"/>
</dbReference>
<dbReference type="OrthoDB" id="1488710at2"/>
<evidence type="ECO:0000313" key="6">
    <source>
        <dbReference type="Proteomes" id="UP000283523"/>
    </source>
</evidence>
<name>A0A418LYD5_9BACT</name>
<protein>
    <submittedName>
        <fullName evidence="5">DUF11 domain-containing protein</fullName>
    </submittedName>
</protein>
<dbReference type="SUPFAM" id="SSF52266">
    <property type="entry name" value="SGNH hydrolase"/>
    <property type="match status" value="1"/>
</dbReference>
<comment type="caution">
    <text evidence="5">The sequence shown here is derived from an EMBL/GenBank/DDBJ whole genome shotgun (WGS) entry which is preliminary data.</text>
</comment>
<evidence type="ECO:0000256" key="2">
    <source>
        <dbReference type="SAM" id="MobiDB-lite"/>
    </source>
</evidence>
<dbReference type="InterPro" id="IPR036514">
    <property type="entry name" value="SGNH_hydro_sf"/>
</dbReference>
<gene>
    <name evidence="5" type="ORF">DYU11_29070</name>
</gene>
<dbReference type="InterPro" id="IPR005181">
    <property type="entry name" value="SASA"/>
</dbReference>
<feature type="region of interest" description="Disordered" evidence="2">
    <location>
        <begin position="609"/>
        <end position="668"/>
    </location>
</feature>
<dbReference type="Gene3D" id="2.60.40.10">
    <property type="entry name" value="Immunoglobulins"/>
    <property type="match status" value="2"/>
</dbReference>
<accession>A0A418LYD5</accession>
<feature type="domain" description="DUF11" evidence="3">
    <location>
        <begin position="673"/>
        <end position="777"/>
    </location>
</feature>
<dbReference type="Pfam" id="PF03629">
    <property type="entry name" value="SASA"/>
    <property type="match status" value="1"/>
</dbReference>